<evidence type="ECO:0000313" key="1">
    <source>
        <dbReference type="EMBL" id="KAF1813763.1"/>
    </source>
</evidence>
<dbReference type="AlphaFoldDB" id="A0A6G1G6U2"/>
<dbReference type="OrthoDB" id="3558741at2759"/>
<evidence type="ECO:0000313" key="2">
    <source>
        <dbReference type="Proteomes" id="UP000504638"/>
    </source>
</evidence>
<reference evidence="3" key="2">
    <citation type="submission" date="2020-04" db="EMBL/GenBank/DDBJ databases">
        <authorList>
            <consortium name="NCBI Genome Project"/>
        </authorList>
    </citation>
    <scope>NUCLEOTIDE SEQUENCE</scope>
    <source>
        <strain evidence="3">CBS 781.70</strain>
    </source>
</reference>
<reference evidence="1 3" key="1">
    <citation type="submission" date="2020-01" db="EMBL/GenBank/DDBJ databases">
        <authorList>
            <consortium name="DOE Joint Genome Institute"/>
            <person name="Haridas S."/>
            <person name="Albert R."/>
            <person name="Binder M."/>
            <person name="Bloem J."/>
            <person name="Labutti K."/>
            <person name="Salamov A."/>
            <person name="Andreopoulos B."/>
            <person name="Baker S.E."/>
            <person name="Barry K."/>
            <person name="Bills G."/>
            <person name="Bluhm B.H."/>
            <person name="Cannon C."/>
            <person name="Castanera R."/>
            <person name="Culley D.E."/>
            <person name="Daum C."/>
            <person name="Ezra D."/>
            <person name="Gonzalez J.B."/>
            <person name="Henrissat B."/>
            <person name="Kuo A."/>
            <person name="Liang C."/>
            <person name="Lipzen A."/>
            <person name="Lutzoni F."/>
            <person name="Magnuson J."/>
            <person name="Mondo S."/>
            <person name="Nolan M."/>
            <person name="Ohm R."/>
            <person name="Pangilinan J."/>
            <person name="Park H.-J."/>
            <person name="Ramirez L."/>
            <person name="Alfaro M."/>
            <person name="Sun H."/>
            <person name="Tritt A."/>
            <person name="Yoshinaga Y."/>
            <person name="Zwiers L.-H."/>
            <person name="Turgeon B.G."/>
            <person name="Goodwin S.B."/>
            <person name="Spatafora J.W."/>
            <person name="Crous P.W."/>
            <person name="Grigoriev I.V."/>
        </authorList>
    </citation>
    <scope>NUCLEOTIDE SEQUENCE</scope>
    <source>
        <strain evidence="1 3">CBS 781.70</strain>
    </source>
</reference>
<organism evidence="1">
    <name type="scientific">Eremomyces bilateralis CBS 781.70</name>
    <dbReference type="NCBI Taxonomy" id="1392243"/>
    <lineage>
        <taxon>Eukaryota</taxon>
        <taxon>Fungi</taxon>
        <taxon>Dikarya</taxon>
        <taxon>Ascomycota</taxon>
        <taxon>Pezizomycotina</taxon>
        <taxon>Dothideomycetes</taxon>
        <taxon>Dothideomycetes incertae sedis</taxon>
        <taxon>Eremomycetales</taxon>
        <taxon>Eremomycetaceae</taxon>
        <taxon>Eremomyces</taxon>
    </lineage>
</organism>
<keyword evidence="2" id="KW-1185">Reference proteome</keyword>
<accession>A0A6G1G6U2</accession>
<feature type="non-terminal residue" evidence="1">
    <location>
        <position position="1"/>
    </location>
</feature>
<reference evidence="3" key="3">
    <citation type="submission" date="2025-04" db="UniProtKB">
        <authorList>
            <consortium name="RefSeq"/>
        </authorList>
    </citation>
    <scope>IDENTIFICATION</scope>
    <source>
        <strain evidence="3">CBS 781.70</strain>
    </source>
</reference>
<evidence type="ECO:0000313" key="3">
    <source>
        <dbReference type="RefSeq" id="XP_033535394.1"/>
    </source>
</evidence>
<dbReference type="Proteomes" id="UP000504638">
    <property type="component" value="Unplaced"/>
</dbReference>
<protein>
    <submittedName>
        <fullName evidence="1 3">Uncharacterized protein</fullName>
    </submittedName>
</protein>
<dbReference type="RefSeq" id="XP_033535394.1">
    <property type="nucleotide sequence ID" value="XM_033676250.1"/>
</dbReference>
<gene>
    <name evidence="1 3" type="ORF">P152DRAFT_394290</name>
</gene>
<dbReference type="GeneID" id="54416820"/>
<name>A0A6G1G6U2_9PEZI</name>
<dbReference type="EMBL" id="ML975154">
    <property type="protein sequence ID" value="KAF1813763.1"/>
    <property type="molecule type" value="Genomic_DNA"/>
</dbReference>
<sequence>TMSSRETADLDGYIKKCHPFSALDTKRPIFGLGPEHQPQLQRSTGNRILLFPGCFYPPHPEHETFLYHTYKSLQRIHVIAAIVLPLYDEEIKSKSCVTGAMNLPLTKEQRVRLWRGDGPPKEWYWIYDRSIQEWDSFRCRLAESITQDGFDVKFTVLYGLMDACPPWKVWDCDEIAVSNTCGPTDFSIYHTRSYLSGRKTWGSSHCGAQQRTEFTSWIIRSINVLRGKSTAG</sequence>
<proteinExistence type="predicted"/>